<comment type="caution">
    <text evidence="9">The sequence shown here is derived from an EMBL/GenBank/DDBJ whole genome shotgun (WGS) entry which is preliminary data.</text>
</comment>
<evidence type="ECO:0000256" key="2">
    <source>
        <dbReference type="ARBA" id="ARBA00022475"/>
    </source>
</evidence>
<dbReference type="GO" id="GO:0005886">
    <property type="term" value="C:plasma membrane"/>
    <property type="evidence" value="ECO:0007669"/>
    <property type="project" value="UniProtKB-SubCell"/>
</dbReference>
<dbReference type="GO" id="GO:0022857">
    <property type="term" value="F:transmembrane transporter activity"/>
    <property type="evidence" value="ECO:0007669"/>
    <property type="project" value="TreeGrafter"/>
</dbReference>
<feature type="domain" description="MacB-like periplasmic core" evidence="8">
    <location>
        <begin position="20"/>
        <end position="242"/>
    </location>
</feature>
<evidence type="ECO:0000259" key="7">
    <source>
        <dbReference type="Pfam" id="PF02687"/>
    </source>
</evidence>
<evidence type="ECO:0000259" key="8">
    <source>
        <dbReference type="Pfam" id="PF12704"/>
    </source>
</evidence>
<reference evidence="9 10" key="1">
    <citation type="submission" date="2009-02" db="EMBL/GenBank/DDBJ databases">
        <title>Sequencing of the draft genome and assembly of Dethiobacter alkaliphilus AHT 1.</title>
        <authorList>
            <consortium name="US DOE Joint Genome Institute (JGI-PGF)"/>
            <person name="Lucas S."/>
            <person name="Copeland A."/>
            <person name="Lapidus A."/>
            <person name="Glavina del Rio T."/>
            <person name="Dalin E."/>
            <person name="Tice H."/>
            <person name="Bruce D."/>
            <person name="Goodwin L."/>
            <person name="Pitluck S."/>
            <person name="Larimer F."/>
            <person name="Land M.L."/>
            <person name="Hauser L."/>
            <person name="Muyzer G."/>
        </authorList>
    </citation>
    <scope>NUCLEOTIDE SEQUENCE [LARGE SCALE GENOMIC DNA]</scope>
    <source>
        <strain evidence="9 10">AHT 1</strain>
    </source>
</reference>
<evidence type="ECO:0000256" key="1">
    <source>
        <dbReference type="ARBA" id="ARBA00004651"/>
    </source>
</evidence>
<dbReference type="Proteomes" id="UP000006443">
    <property type="component" value="Unassembled WGS sequence"/>
</dbReference>
<dbReference type="AlphaFoldDB" id="C0GKU9"/>
<accession>C0GKU9</accession>
<comment type="subcellular location">
    <subcellularLocation>
        <location evidence="1">Cell membrane</location>
        <topology evidence="1">Multi-pass membrane protein</topology>
    </subcellularLocation>
</comment>
<dbReference type="OrthoDB" id="9770036at2"/>
<dbReference type="InterPro" id="IPR050250">
    <property type="entry name" value="Macrolide_Exporter_MacB"/>
</dbReference>
<proteinExistence type="inferred from homology"/>
<keyword evidence="4" id="KW-1133">Transmembrane helix</keyword>
<dbReference type="PANTHER" id="PTHR30572:SF4">
    <property type="entry name" value="ABC TRANSPORTER PERMEASE YTRF"/>
    <property type="match status" value="1"/>
</dbReference>
<evidence type="ECO:0000256" key="6">
    <source>
        <dbReference type="ARBA" id="ARBA00038076"/>
    </source>
</evidence>
<dbReference type="STRING" id="555088.DealDRAFT_3108"/>
<evidence type="ECO:0000313" key="10">
    <source>
        <dbReference type="Proteomes" id="UP000006443"/>
    </source>
</evidence>
<dbReference type="Pfam" id="PF02687">
    <property type="entry name" value="FtsX"/>
    <property type="match status" value="1"/>
</dbReference>
<dbReference type="EMBL" id="ACJM01000028">
    <property type="protein sequence ID" value="EEG76031.1"/>
    <property type="molecule type" value="Genomic_DNA"/>
</dbReference>
<keyword evidence="3" id="KW-0812">Transmembrane</keyword>
<keyword evidence="10" id="KW-1185">Reference proteome</keyword>
<comment type="similarity">
    <text evidence="6">Belongs to the ABC-4 integral membrane protein family.</text>
</comment>
<dbReference type="RefSeq" id="WP_008519200.1">
    <property type="nucleotide sequence ID" value="NZ_ACJM01000028.1"/>
</dbReference>
<dbReference type="eggNOG" id="COG0577">
    <property type="taxonomic scope" value="Bacteria"/>
</dbReference>
<name>C0GKU9_DETAL</name>
<feature type="domain" description="ABC3 transporter permease C-terminal" evidence="7">
    <location>
        <begin position="281"/>
        <end position="394"/>
    </location>
</feature>
<gene>
    <name evidence="9" type="ORF">DealDRAFT_3108</name>
</gene>
<evidence type="ECO:0000256" key="5">
    <source>
        <dbReference type="ARBA" id="ARBA00023136"/>
    </source>
</evidence>
<sequence>MKSKFIKEAARQLWSNKLTTALMAIGIILGISVLTIVIALGQGTKASILERVDRVGATDTFTLRTFPWGQGGGGQHSETENITLTAQDLFSLQQEINGINAIIPTLNSRTTITGELNYLENVSVQGVTAGFQDVRPWNVTSGVLFSEYDITEGTRAAIVGQAVANQLASDGNILGMTIHVDSLQLEVIGVLESRGATGSGRNADEVVLVPEPVFQRLFQPDGYSTVTVQVNDIDRLEAISEQTMSFLEATYLGHEFYVRIPTLTTGTRQETAGRLTSYLTLIAAISLLVGGIIMMNLTNLTVTARTAEIGLRKALGARNHDILTQIMMELFVLAVIAGGIGVLLGVVSTNILAGRIDVNTLFTWHAPAAGIMFSLIIGLLAGVRPANRAARLDPVVSLRAKG</sequence>
<evidence type="ECO:0000313" key="9">
    <source>
        <dbReference type="EMBL" id="EEG76031.1"/>
    </source>
</evidence>
<dbReference type="InterPro" id="IPR025857">
    <property type="entry name" value="MacB_PCD"/>
</dbReference>
<evidence type="ECO:0000256" key="3">
    <source>
        <dbReference type="ARBA" id="ARBA00022692"/>
    </source>
</evidence>
<dbReference type="Pfam" id="PF12704">
    <property type="entry name" value="MacB_PCD"/>
    <property type="match status" value="1"/>
</dbReference>
<organism evidence="9 10">
    <name type="scientific">Dethiobacter alkaliphilus AHT 1</name>
    <dbReference type="NCBI Taxonomy" id="555088"/>
    <lineage>
        <taxon>Bacteria</taxon>
        <taxon>Bacillati</taxon>
        <taxon>Bacillota</taxon>
        <taxon>Dethiobacteria</taxon>
        <taxon>Dethiobacterales</taxon>
        <taxon>Dethiobacteraceae</taxon>
        <taxon>Dethiobacter</taxon>
    </lineage>
</organism>
<dbReference type="PANTHER" id="PTHR30572">
    <property type="entry name" value="MEMBRANE COMPONENT OF TRANSPORTER-RELATED"/>
    <property type="match status" value="1"/>
</dbReference>
<evidence type="ECO:0008006" key="11">
    <source>
        <dbReference type="Google" id="ProtNLM"/>
    </source>
</evidence>
<dbReference type="InterPro" id="IPR003838">
    <property type="entry name" value="ABC3_permease_C"/>
</dbReference>
<keyword evidence="2" id="KW-1003">Cell membrane</keyword>
<protein>
    <recommendedName>
        <fullName evidence="11">ABC3 transporter permease protein domain-containing protein</fullName>
    </recommendedName>
</protein>
<evidence type="ECO:0000256" key="4">
    <source>
        <dbReference type="ARBA" id="ARBA00022989"/>
    </source>
</evidence>
<keyword evidence="5" id="KW-0472">Membrane</keyword>